<sequence>MKTMAVSYPLNMMPRTPPVLFPEDELPRPAVIGIAGGRRVHANTTAIKEILASVLNLPGSIKYKLPSHMDYRDSDLDVDGSSDGDSDTDSDSSCCIPMISSPSDDIRLNRPRACWDKPQTDSAASSASSTLDTLPLPPRVPLINPLQVAAELELSSLSKCKDCTTFNLGRDDFLSQVDVTLQTGLQREIRRFSSPNLSSYVCNVDQSTVHATVRVQAQAVPIDTNTDEEESCSAKEKKLSHRRSRSYSSIQKVSENVLESRTETLDHINENFFRPTVNLENENEHFLVADMFIAAFEKMKSNLDYEQWKEQSCGGTCWLNKQSKEACFTRRKGHSGSVTSVDSGYEGLAALQQTPPAPVLEAEKSDLSSKHGVKSEDYFDDEYVIIDLEELEHSCTLDSEMDNPAPESPVPVPGSNSAQQTAKKLYRALRQQWQEGDITDAGSPHHHISRPLLCRDAIPEELESSLNLEEEIKKFKLSDVDNWHPPRFQIITTVQPYIRRQVIVESQNYLCAGCGTKVEPSYTNRLRYCHYLGKYFCDCCHCYAEYPIPAWIFTKWAFNKHYVSNFSKNLLDNIWESHKFDLQVENPELHKKVKDLSRVKDVRDQLIHLKKLLITCRFADRDGLLKAFHDVPKHLTEELHSFTLSDLLKVKQGLLLPALRQILATGISHVGNCELCQAKGFICEFCQAEDPLFPFQIEKCARCEGCKACFHKKCFMAKNCPRCQRIAAREALRCRTPDEQNREQDLAFQN</sequence>
<evidence type="ECO:0000256" key="2">
    <source>
        <dbReference type="SAM" id="MobiDB-lite"/>
    </source>
</evidence>
<accession>A0A8C5QMY6</accession>
<dbReference type="Proteomes" id="UP000694569">
    <property type="component" value="Unplaced"/>
</dbReference>
<feature type="compositionally biased region" description="Low complexity" evidence="2">
    <location>
        <begin position="91"/>
        <end position="103"/>
    </location>
</feature>
<dbReference type="InterPro" id="IPR052428">
    <property type="entry name" value="Autophagy_HostDef_Reg"/>
</dbReference>
<evidence type="ECO:0000313" key="5">
    <source>
        <dbReference type="Proteomes" id="UP000694569"/>
    </source>
</evidence>
<dbReference type="PANTHER" id="PTHR45971">
    <property type="entry name" value="PHOX (PX) DOMAIN-CONTAINING PROTEIN"/>
    <property type="match status" value="1"/>
</dbReference>
<dbReference type="GeneTree" id="ENSGT00940000160585"/>
<dbReference type="Pfam" id="PF13901">
    <property type="entry name" value="RH_dom"/>
    <property type="match status" value="1"/>
</dbReference>
<dbReference type="OrthoDB" id="10067503at2759"/>
<proteinExistence type="predicted"/>
<feature type="compositionally biased region" description="Acidic residues" evidence="2">
    <location>
        <begin position="76"/>
        <end position="90"/>
    </location>
</feature>
<dbReference type="GO" id="GO:1901981">
    <property type="term" value="F:phosphatidylinositol phosphate binding"/>
    <property type="evidence" value="ECO:0007669"/>
    <property type="project" value="TreeGrafter"/>
</dbReference>
<reference evidence="4" key="1">
    <citation type="submission" date="2025-08" db="UniProtKB">
        <authorList>
            <consortium name="Ensembl"/>
        </authorList>
    </citation>
    <scope>IDENTIFICATION</scope>
</reference>
<dbReference type="Ensembl" id="ENSLLET00000040324.1">
    <property type="protein sequence ID" value="ENSLLEP00000038788.1"/>
    <property type="gene ID" value="ENSLLEG00000024599.1"/>
</dbReference>
<dbReference type="AlphaFoldDB" id="A0A8C5QMY6"/>
<dbReference type="Pfam" id="PF21054">
    <property type="entry name" value="RUBC_PIKBD"/>
    <property type="match status" value="1"/>
</dbReference>
<evidence type="ECO:0000313" key="4">
    <source>
        <dbReference type="Ensembl" id="ENSLLEP00000038788.1"/>
    </source>
</evidence>
<keyword evidence="1" id="KW-0072">Autophagy</keyword>
<feature type="domain" description="Rubicon Homology" evidence="3">
    <location>
        <begin position="527"/>
        <end position="730"/>
    </location>
</feature>
<dbReference type="GO" id="GO:0061910">
    <property type="term" value="P:autophagosome-endosome fusion"/>
    <property type="evidence" value="ECO:0007669"/>
    <property type="project" value="TreeGrafter"/>
</dbReference>
<reference evidence="4" key="2">
    <citation type="submission" date="2025-09" db="UniProtKB">
        <authorList>
            <consortium name="Ensembl"/>
        </authorList>
    </citation>
    <scope>IDENTIFICATION</scope>
</reference>
<dbReference type="PANTHER" id="PTHR45971:SF2">
    <property type="entry name" value="PROTEIN ASSOCIATED WITH UVRAG AS AUTOPHAGY ENHANCER"/>
    <property type="match status" value="1"/>
</dbReference>
<dbReference type="SMART" id="SM01175">
    <property type="entry name" value="DUF4206"/>
    <property type="match status" value="1"/>
</dbReference>
<feature type="region of interest" description="Disordered" evidence="2">
    <location>
        <begin position="398"/>
        <end position="419"/>
    </location>
</feature>
<organism evidence="4 5">
    <name type="scientific">Leptobrachium leishanense</name>
    <name type="common">Leishan spiny toad</name>
    <dbReference type="NCBI Taxonomy" id="445787"/>
    <lineage>
        <taxon>Eukaryota</taxon>
        <taxon>Metazoa</taxon>
        <taxon>Chordata</taxon>
        <taxon>Craniata</taxon>
        <taxon>Vertebrata</taxon>
        <taxon>Euteleostomi</taxon>
        <taxon>Amphibia</taxon>
        <taxon>Batrachia</taxon>
        <taxon>Anura</taxon>
        <taxon>Pelobatoidea</taxon>
        <taxon>Megophryidae</taxon>
        <taxon>Leptobrachium</taxon>
    </lineage>
</organism>
<evidence type="ECO:0000256" key="1">
    <source>
        <dbReference type="ARBA" id="ARBA00023006"/>
    </source>
</evidence>
<dbReference type="GO" id="GO:0000421">
    <property type="term" value="C:autophagosome membrane"/>
    <property type="evidence" value="ECO:0007669"/>
    <property type="project" value="TreeGrafter"/>
</dbReference>
<keyword evidence="5" id="KW-1185">Reference proteome</keyword>
<dbReference type="GO" id="GO:0061909">
    <property type="term" value="P:autophagosome-lysosome fusion"/>
    <property type="evidence" value="ECO:0007669"/>
    <property type="project" value="TreeGrafter"/>
</dbReference>
<evidence type="ECO:0000259" key="3">
    <source>
        <dbReference type="SMART" id="SM01175"/>
    </source>
</evidence>
<dbReference type="InterPro" id="IPR048569">
    <property type="entry name" value="RUBC_PIKBD"/>
</dbReference>
<dbReference type="InterPro" id="IPR025258">
    <property type="entry name" value="RH_dom"/>
</dbReference>
<feature type="region of interest" description="Disordered" evidence="2">
    <location>
        <begin position="74"/>
        <end position="110"/>
    </location>
</feature>
<name>A0A8C5QMY6_9ANUR</name>
<gene>
    <name evidence="4" type="primary">RUBCNL</name>
</gene>
<dbReference type="GO" id="GO:0097352">
    <property type="term" value="P:autophagosome maturation"/>
    <property type="evidence" value="ECO:0007669"/>
    <property type="project" value="TreeGrafter"/>
</dbReference>
<protein>
    <submittedName>
        <fullName evidence="4">Rubicon like autophagy enhancer</fullName>
    </submittedName>
</protein>